<protein>
    <submittedName>
        <fullName evidence="1">Uncharacterized protein</fullName>
    </submittedName>
</protein>
<gene>
    <name evidence="1" type="ORF">HID58_044243</name>
</gene>
<dbReference type="Proteomes" id="UP000824890">
    <property type="component" value="Unassembled WGS sequence"/>
</dbReference>
<name>A0ABQ8BIW6_BRANA</name>
<reference evidence="1 2" key="1">
    <citation type="submission" date="2021-05" db="EMBL/GenBank/DDBJ databases">
        <title>Genome Assembly of Synthetic Allotetraploid Brassica napus Reveals Homoeologous Exchanges between Subgenomes.</title>
        <authorList>
            <person name="Davis J.T."/>
        </authorList>
    </citation>
    <scope>NUCLEOTIDE SEQUENCE [LARGE SCALE GENOMIC DNA]</scope>
    <source>
        <strain evidence="2">cv. Da-Ae</strain>
        <tissue evidence="1">Seedling</tissue>
    </source>
</reference>
<keyword evidence="2" id="KW-1185">Reference proteome</keyword>
<dbReference type="EMBL" id="JAGKQM010000011">
    <property type="protein sequence ID" value="KAH0904740.1"/>
    <property type="molecule type" value="Genomic_DNA"/>
</dbReference>
<proteinExistence type="predicted"/>
<accession>A0ABQ8BIW6</accession>
<comment type="caution">
    <text evidence="1">The sequence shown here is derived from an EMBL/GenBank/DDBJ whole genome shotgun (WGS) entry which is preliminary data.</text>
</comment>
<sequence length="90" mass="10552">MWLFSASITRLNSLNKRTRDVIASSLYVYYSLRYEMTVFKLPLHHSGTLCHDALGQVRFVKNVIKPRNSLFSFCFGYIFNVSFCECSKHF</sequence>
<evidence type="ECO:0000313" key="1">
    <source>
        <dbReference type="EMBL" id="KAH0904740.1"/>
    </source>
</evidence>
<evidence type="ECO:0000313" key="2">
    <source>
        <dbReference type="Proteomes" id="UP000824890"/>
    </source>
</evidence>
<organism evidence="1 2">
    <name type="scientific">Brassica napus</name>
    <name type="common">Rape</name>
    <dbReference type="NCBI Taxonomy" id="3708"/>
    <lineage>
        <taxon>Eukaryota</taxon>
        <taxon>Viridiplantae</taxon>
        <taxon>Streptophyta</taxon>
        <taxon>Embryophyta</taxon>
        <taxon>Tracheophyta</taxon>
        <taxon>Spermatophyta</taxon>
        <taxon>Magnoliopsida</taxon>
        <taxon>eudicotyledons</taxon>
        <taxon>Gunneridae</taxon>
        <taxon>Pentapetalae</taxon>
        <taxon>rosids</taxon>
        <taxon>malvids</taxon>
        <taxon>Brassicales</taxon>
        <taxon>Brassicaceae</taxon>
        <taxon>Brassiceae</taxon>
        <taxon>Brassica</taxon>
    </lineage>
</organism>